<protein>
    <submittedName>
        <fullName evidence="4">Succinate-semialdehyde dehydrogenase/glutarate-semialdehyde dehydrogenase</fullName>
        <ecNumber evidence="4">1.2.1.16</ecNumber>
        <ecNumber evidence="4">1.2.1.20</ecNumber>
        <ecNumber evidence="4">1.2.1.79</ecNumber>
    </submittedName>
</protein>
<feature type="domain" description="Aldehyde dehydrogenase" evidence="3">
    <location>
        <begin position="19"/>
        <end position="475"/>
    </location>
</feature>
<dbReference type="EC" id="1.2.1.20" evidence="4"/>
<dbReference type="GO" id="GO:0036243">
    <property type="term" value="F:succinate-semialdehyde dehydrogenase (NADP+) activity"/>
    <property type="evidence" value="ECO:0007669"/>
    <property type="project" value="UniProtKB-EC"/>
</dbReference>
<name>A0ABU1VAV1_9BURK</name>
<comment type="similarity">
    <text evidence="1">Belongs to the aldehyde dehydrogenase family.</text>
</comment>
<comment type="caution">
    <text evidence="4">The sequence shown here is derived from an EMBL/GenBank/DDBJ whole genome shotgun (WGS) entry which is preliminary data.</text>
</comment>
<dbReference type="Proteomes" id="UP001265550">
    <property type="component" value="Unassembled WGS sequence"/>
</dbReference>
<dbReference type="CDD" id="cd07103">
    <property type="entry name" value="ALDH_F5_SSADH_GabD"/>
    <property type="match status" value="1"/>
</dbReference>
<dbReference type="Gene3D" id="3.40.309.10">
    <property type="entry name" value="Aldehyde Dehydrogenase, Chain A, domain 2"/>
    <property type="match status" value="1"/>
</dbReference>
<dbReference type="GO" id="GO:0102810">
    <property type="term" value="F:glutarate-semialdehyde dehydrogenase (NADP+) activity"/>
    <property type="evidence" value="ECO:0007669"/>
    <property type="project" value="UniProtKB-EC"/>
</dbReference>
<evidence type="ECO:0000313" key="5">
    <source>
        <dbReference type="Proteomes" id="UP001265550"/>
    </source>
</evidence>
<dbReference type="EMBL" id="JAVDWE010000005">
    <property type="protein sequence ID" value="MDR7094594.1"/>
    <property type="molecule type" value="Genomic_DNA"/>
</dbReference>
<evidence type="ECO:0000256" key="2">
    <source>
        <dbReference type="ARBA" id="ARBA00023002"/>
    </source>
</evidence>
<dbReference type="InterPro" id="IPR016163">
    <property type="entry name" value="Ald_DH_C"/>
</dbReference>
<dbReference type="RefSeq" id="WP_204733586.1">
    <property type="nucleotide sequence ID" value="NZ_JAVDWE010000005.1"/>
</dbReference>
<reference evidence="4 5" key="1">
    <citation type="submission" date="2023-07" db="EMBL/GenBank/DDBJ databases">
        <title>Sorghum-associated microbial communities from plants grown in Nebraska, USA.</title>
        <authorList>
            <person name="Schachtman D."/>
        </authorList>
    </citation>
    <scope>NUCLEOTIDE SEQUENCE [LARGE SCALE GENOMIC DNA]</scope>
    <source>
        <strain evidence="4 5">BE240</strain>
    </source>
</reference>
<keyword evidence="5" id="KW-1185">Reference proteome</keyword>
<dbReference type="Pfam" id="PF00171">
    <property type="entry name" value="Aldedh"/>
    <property type="match status" value="1"/>
</dbReference>
<dbReference type="Gene3D" id="3.40.605.10">
    <property type="entry name" value="Aldehyde Dehydrogenase, Chain A, domain 1"/>
    <property type="match status" value="1"/>
</dbReference>
<accession>A0ABU1VAV1</accession>
<dbReference type="PANTHER" id="PTHR43353">
    <property type="entry name" value="SUCCINATE-SEMIALDEHYDE DEHYDROGENASE, MITOCHONDRIAL"/>
    <property type="match status" value="1"/>
</dbReference>
<dbReference type="InterPro" id="IPR050740">
    <property type="entry name" value="Aldehyde_DH_Superfamily"/>
</dbReference>
<organism evidence="4 5">
    <name type="scientific">Hydrogenophaga laconesensis</name>
    <dbReference type="NCBI Taxonomy" id="1805971"/>
    <lineage>
        <taxon>Bacteria</taxon>
        <taxon>Pseudomonadati</taxon>
        <taxon>Pseudomonadota</taxon>
        <taxon>Betaproteobacteria</taxon>
        <taxon>Burkholderiales</taxon>
        <taxon>Comamonadaceae</taxon>
        <taxon>Hydrogenophaga</taxon>
    </lineage>
</organism>
<sequence>MPSLYPELQLYIDGEWLGAQGRPSETVFNPSTGGALGDLPHATFGDLDHALSSADRAWRTWRATTAAHRSGVLRQAAMLLRSRAETLGAVLATEQGKTLMEARQEVLGSAEVFEWCADEARRLYGRVIPSREPGWRQLVLRQPVGVVAAFTPWNFPMMIPARKIAASLAAGCTCIIKPSEETPAGVLEIARALHDAGLPRGVLNVVFGVPAEVSRHLIASPLVRKVTFTGSVPVGRVIASLAAEQAKPATLELGGHAPVLIFDDVDAERAARACATGKFRNAGQVCTSPTRFYVQRSAYATFVESFARAASSLAVGDATDGGSTMGPLASARRVAAMQSLVDDAVASGARLACGGSRLPRDGFFFAPTVLHELPPSARVLSEEPFGPLALVLPFDDEDEAIDAANALPYGLAAYAFTNDAGRIVRLSERVETGMLGINTLILAGADTPFGGVKDSGYGSEGGMEGVEAYLVTKYVAQAPAP</sequence>
<proteinExistence type="inferred from homology"/>
<dbReference type="PANTHER" id="PTHR43353:SF5">
    <property type="entry name" value="SUCCINATE-SEMIALDEHYDE DEHYDROGENASE, MITOCHONDRIAL"/>
    <property type="match status" value="1"/>
</dbReference>
<keyword evidence="2 4" id="KW-0560">Oxidoreductase</keyword>
<evidence type="ECO:0000313" key="4">
    <source>
        <dbReference type="EMBL" id="MDR7094594.1"/>
    </source>
</evidence>
<dbReference type="EC" id="1.2.1.79" evidence="4"/>
<dbReference type="EC" id="1.2.1.16" evidence="4"/>
<dbReference type="SUPFAM" id="SSF53720">
    <property type="entry name" value="ALDH-like"/>
    <property type="match status" value="1"/>
</dbReference>
<dbReference type="InterPro" id="IPR016161">
    <property type="entry name" value="Ald_DH/histidinol_DH"/>
</dbReference>
<gene>
    <name evidence="4" type="ORF">J2X09_002335</name>
</gene>
<dbReference type="InterPro" id="IPR016162">
    <property type="entry name" value="Ald_DH_N"/>
</dbReference>
<dbReference type="InterPro" id="IPR015590">
    <property type="entry name" value="Aldehyde_DH_dom"/>
</dbReference>
<evidence type="ECO:0000259" key="3">
    <source>
        <dbReference type="Pfam" id="PF00171"/>
    </source>
</evidence>
<evidence type="ECO:0000256" key="1">
    <source>
        <dbReference type="ARBA" id="ARBA00009986"/>
    </source>
</evidence>